<keyword evidence="2" id="KW-0813">Transport</keyword>
<dbReference type="EMBL" id="SDPM01000007">
    <property type="protein sequence ID" value="RXZ85781.1"/>
    <property type="molecule type" value="Genomic_DNA"/>
</dbReference>
<dbReference type="Proteomes" id="UP000292686">
    <property type="component" value="Unassembled WGS sequence"/>
</dbReference>
<feature type="transmembrane region" description="Helical" evidence="6">
    <location>
        <begin position="109"/>
        <end position="127"/>
    </location>
</feature>
<keyword evidence="3 6" id="KW-0812">Transmembrane</keyword>
<evidence type="ECO:0000313" key="8">
    <source>
        <dbReference type="EMBL" id="NYD65488.1"/>
    </source>
</evidence>
<comment type="caution">
    <text evidence="9">The sequence shown here is derived from an EMBL/GenBank/DDBJ whole genome shotgun (WGS) entry which is preliminary data.</text>
</comment>
<feature type="transmembrane region" description="Helical" evidence="6">
    <location>
        <begin position="272"/>
        <end position="292"/>
    </location>
</feature>
<dbReference type="AlphaFoldDB" id="A0A4Q2M795"/>
<dbReference type="Pfam" id="PF07690">
    <property type="entry name" value="MFS_1"/>
    <property type="match status" value="1"/>
</dbReference>
<sequence>MRESRAGRGGPRAAPHWLIVAVLAFAGMSAAFMQTLVLPIQSELPELLDASREDTAWVITVTLLSASVITPIAGRLGDMVGKRRVVLALLVVLVVGSVIAALSDSLGGLIVGRALQGAAIGMIPLGISIMRDVLHEHRLAGAIALMSATLGVGGALGLPVSALIAENGDWHALFWLAAALGAVNAVLVILVVPVSTLRTPGRFDYVGAVGLALGLSGVLLAISRGNEWGWMSPGTLISGIGGVAVLLGWGWLQLRTPDALVDLRVAARRPVLLTNLSSIAMGFAFFASNIAYPQILELPAESGSGLGLSLIQASLVLIPLGLVMMLMSPLSARLNRIFGARVLLISGALVIVAAYVFSFEFHTEVWQILLANIIIGVGIGLGYAAMPLLIMHAVPARETAAANGLNSLMRSLGTSVAAALIGAVLATWSMPFGSAVVPTDEGFRIAFALGAAAALVSAVLALFIPARGSVAEPRPSLPSGFE</sequence>
<keyword evidence="5 6" id="KW-0472">Membrane</keyword>
<dbReference type="InterPro" id="IPR011701">
    <property type="entry name" value="MFS"/>
</dbReference>
<accession>A0A4Q2M795</accession>
<evidence type="ECO:0000256" key="5">
    <source>
        <dbReference type="ARBA" id="ARBA00023136"/>
    </source>
</evidence>
<keyword evidence="10" id="KW-1185">Reference proteome</keyword>
<reference evidence="8 11" key="2">
    <citation type="submission" date="2020-07" db="EMBL/GenBank/DDBJ databases">
        <title>Sequencing the genomes of 1000 actinobacteria strains.</title>
        <authorList>
            <person name="Klenk H.-P."/>
        </authorList>
    </citation>
    <scope>NUCLEOTIDE SEQUENCE [LARGE SCALE GENOMIC DNA]</scope>
    <source>
        <strain evidence="8 11">DSM 23870</strain>
    </source>
</reference>
<evidence type="ECO:0000256" key="4">
    <source>
        <dbReference type="ARBA" id="ARBA00022989"/>
    </source>
</evidence>
<dbReference type="InterPro" id="IPR020846">
    <property type="entry name" value="MFS_dom"/>
</dbReference>
<feature type="transmembrane region" description="Helical" evidence="6">
    <location>
        <begin position="338"/>
        <end position="359"/>
    </location>
</feature>
<reference evidence="9 10" key="1">
    <citation type="submission" date="2019-01" db="EMBL/GenBank/DDBJ databases">
        <title>Agromyces.</title>
        <authorList>
            <person name="Li J."/>
        </authorList>
    </citation>
    <scope>NUCLEOTIDE SEQUENCE [LARGE SCALE GENOMIC DNA]</scope>
    <source>
        <strain evidence="9 10">DSM 23870</strain>
    </source>
</reference>
<dbReference type="EMBL" id="JACCBI010000001">
    <property type="protein sequence ID" value="NYD65488.1"/>
    <property type="molecule type" value="Genomic_DNA"/>
</dbReference>
<dbReference type="CDD" id="cd17504">
    <property type="entry name" value="MFS_MMR_MDR_like"/>
    <property type="match status" value="1"/>
</dbReference>
<dbReference type="GO" id="GO:0005886">
    <property type="term" value="C:plasma membrane"/>
    <property type="evidence" value="ECO:0007669"/>
    <property type="project" value="UniProtKB-SubCell"/>
</dbReference>
<dbReference type="RefSeq" id="WP_129175999.1">
    <property type="nucleotide sequence ID" value="NZ_JACCBI010000001.1"/>
</dbReference>
<keyword evidence="4 6" id="KW-1133">Transmembrane helix</keyword>
<evidence type="ECO:0000313" key="9">
    <source>
        <dbReference type="EMBL" id="RXZ85781.1"/>
    </source>
</evidence>
<feature type="transmembrane region" description="Helical" evidence="6">
    <location>
        <begin position="85"/>
        <end position="103"/>
    </location>
</feature>
<dbReference type="GO" id="GO:0022857">
    <property type="term" value="F:transmembrane transporter activity"/>
    <property type="evidence" value="ECO:0007669"/>
    <property type="project" value="InterPro"/>
</dbReference>
<dbReference type="PANTHER" id="PTHR42718">
    <property type="entry name" value="MAJOR FACILITATOR SUPERFAMILY MULTIDRUG TRANSPORTER MFSC"/>
    <property type="match status" value="1"/>
</dbReference>
<feature type="transmembrane region" description="Helical" evidence="6">
    <location>
        <begin position="55"/>
        <end position="73"/>
    </location>
</feature>
<name>A0A4Q2M795_9MICO</name>
<protein>
    <submittedName>
        <fullName evidence="8">MFS family permease</fullName>
    </submittedName>
    <submittedName>
        <fullName evidence="9">MFS transporter</fullName>
    </submittedName>
</protein>
<dbReference type="SUPFAM" id="SSF103473">
    <property type="entry name" value="MFS general substrate transporter"/>
    <property type="match status" value="1"/>
</dbReference>
<evidence type="ECO:0000313" key="11">
    <source>
        <dbReference type="Proteomes" id="UP000581087"/>
    </source>
</evidence>
<dbReference type="Gene3D" id="1.20.1250.20">
    <property type="entry name" value="MFS general substrate transporter like domains"/>
    <property type="match status" value="2"/>
</dbReference>
<feature type="transmembrane region" description="Helical" evidence="6">
    <location>
        <begin position="139"/>
        <end position="164"/>
    </location>
</feature>
<dbReference type="Proteomes" id="UP000581087">
    <property type="component" value="Unassembled WGS sequence"/>
</dbReference>
<evidence type="ECO:0000259" key="7">
    <source>
        <dbReference type="PROSITE" id="PS50850"/>
    </source>
</evidence>
<feature type="domain" description="Major facilitator superfamily (MFS) profile" evidence="7">
    <location>
        <begin position="19"/>
        <end position="469"/>
    </location>
</feature>
<evidence type="ECO:0000256" key="3">
    <source>
        <dbReference type="ARBA" id="ARBA00022692"/>
    </source>
</evidence>
<proteinExistence type="predicted"/>
<dbReference type="OrthoDB" id="4484751at2"/>
<comment type="subcellular location">
    <subcellularLocation>
        <location evidence="1">Cell membrane</location>
        <topology evidence="1">Multi-pass membrane protein</topology>
    </subcellularLocation>
</comment>
<dbReference type="PROSITE" id="PS50850">
    <property type="entry name" value="MFS"/>
    <property type="match status" value="1"/>
</dbReference>
<feature type="transmembrane region" description="Helical" evidence="6">
    <location>
        <begin position="365"/>
        <end position="390"/>
    </location>
</feature>
<dbReference type="PANTHER" id="PTHR42718:SF9">
    <property type="entry name" value="MAJOR FACILITATOR SUPERFAMILY MULTIDRUG TRANSPORTER MFSC"/>
    <property type="match status" value="1"/>
</dbReference>
<feature type="transmembrane region" description="Helical" evidence="6">
    <location>
        <begin position="170"/>
        <end position="191"/>
    </location>
</feature>
<dbReference type="InterPro" id="IPR036259">
    <property type="entry name" value="MFS_trans_sf"/>
</dbReference>
<organism evidence="9 10">
    <name type="scientific">Agromyces atrinae</name>
    <dbReference type="NCBI Taxonomy" id="592376"/>
    <lineage>
        <taxon>Bacteria</taxon>
        <taxon>Bacillati</taxon>
        <taxon>Actinomycetota</taxon>
        <taxon>Actinomycetes</taxon>
        <taxon>Micrococcales</taxon>
        <taxon>Microbacteriaceae</taxon>
        <taxon>Agromyces</taxon>
    </lineage>
</organism>
<feature type="transmembrane region" description="Helical" evidence="6">
    <location>
        <begin position="411"/>
        <end position="430"/>
    </location>
</feature>
<evidence type="ECO:0000256" key="6">
    <source>
        <dbReference type="SAM" id="Phobius"/>
    </source>
</evidence>
<feature type="transmembrane region" description="Helical" evidence="6">
    <location>
        <begin position="442"/>
        <end position="464"/>
    </location>
</feature>
<evidence type="ECO:0000256" key="2">
    <source>
        <dbReference type="ARBA" id="ARBA00022448"/>
    </source>
</evidence>
<feature type="transmembrane region" description="Helical" evidence="6">
    <location>
        <begin position="304"/>
        <end position="326"/>
    </location>
</feature>
<evidence type="ECO:0000313" key="10">
    <source>
        <dbReference type="Proteomes" id="UP000292686"/>
    </source>
</evidence>
<gene>
    <name evidence="8" type="ORF">BJ972_000007</name>
    <name evidence="9" type="ORF">ESP50_13360</name>
</gene>
<evidence type="ECO:0000256" key="1">
    <source>
        <dbReference type="ARBA" id="ARBA00004651"/>
    </source>
</evidence>
<feature type="transmembrane region" description="Helical" evidence="6">
    <location>
        <begin position="203"/>
        <end position="222"/>
    </location>
</feature>
<feature type="transmembrane region" description="Helical" evidence="6">
    <location>
        <begin position="228"/>
        <end position="252"/>
    </location>
</feature>